<accession>A0A1I2CTT6</accession>
<keyword evidence="2" id="KW-1185">Reference proteome</keyword>
<feature type="non-terminal residue" evidence="1">
    <location>
        <position position="62"/>
    </location>
</feature>
<dbReference type="EMBL" id="FOMZ01000039">
    <property type="protein sequence ID" value="SFE71193.1"/>
    <property type="molecule type" value="Genomic_DNA"/>
</dbReference>
<reference evidence="2" key="1">
    <citation type="submission" date="2016-10" db="EMBL/GenBank/DDBJ databases">
        <authorList>
            <person name="Varghese N."/>
            <person name="Submissions S."/>
        </authorList>
    </citation>
    <scope>NUCLEOTIDE SEQUENCE [LARGE SCALE GENOMIC DNA]</scope>
    <source>
        <strain evidence="2">DSM 45004</strain>
    </source>
</reference>
<name>A0A1I2CTT6_9ACTN</name>
<sequence length="62" mass="7092">MSYTEFTIASVEISPEQLAEVSQRMRPPYRGEGVARENVWIDWGDEFITYDPEDARVAIGDP</sequence>
<protein>
    <submittedName>
        <fullName evidence="1">Uncharacterized protein</fullName>
    </submittedName>
</protein>
<dbReference type="Proteomes" id="UP000198716">
    <property type="component" value="Unassembled WGS sequence"/>
</dbReference>
<gene>
    <name evidence="1" type="ORF">SAMN04487819_1392</name>
</gene>
<evidence type="ECO:0000313" key="1">
    <source>
        <dbReference type="EMBL" id="SFE71193.1"/>
    </source>
</evidence>
<dbReference type="RefSeq" id="WP_139219661.1">
    <property type="nucleotide sequence ID" value="NZ_FOMZ01000039.1"/>
</dbReference>
<dbReference type="AlphaFoldDB" id="A0A1I2CTT6"/>
<proteinExistence type="predicted"/>
<organism evidence="1 2">
    <name type="scientific">Actinopolyspora alba</name>
    <dbReference type="NCBI Taxonomy" id="673379"/>
    <lineage>
        <taxon>Bacteria</taxon>
        <taxon>Bacillati</taxon>
        <taxon>Actinomycetota</taxon>
        <taxon>Actinomycetes</taxon>
        <taxon>Actinopolysporales</taxon>
        <taxon>Actinopolysporaceae</taxon>
        <taxon>Actinopolyspora</taxon>
        <taxon>Actinopolyspora alba group</taxon>
    </lineage>
</organism>
<evidence type="ECO:0000313" key="2">
    <source>
        <dbReference type="Proteomes" id="UP000198716"/>
    </source>
</evidence>